<dbReference type="Proteomes" id="UP000806285">
    <property type="component" value="Unassembled WGS sequence"/>
</dbReference>
<protein>
    <submittedName>
        <fullName evidence="2">Uncharacterized protein</fullName>
    </submittedName>
</protein>
<dbReference type="InterPro" id="IPR052755">
    <property type="entry name" value="Lysozyme_Inhibitor_LprI"/>
</dbReference>
<evidence type="ECO:0000256" key="1">
    <source>
        <dbReference type="SAM" id="MobiDB-lite"/>
    </source>
</evidence>
<feature type="region of interest" description="Disordered" evidence="1">
    <location>
        <begin position="342"/>
        <end position="366"/>
    </location>
</feature>
<accession>A0ABR9RXM5</accession>
<dbReference type="PANTHER" id="PTHR37549:SF1">
    <property type="entry name" value="LIPOPROTEIN LPRI"/>
    <property type="match status" value="1"/>
</dbReference>
<organism evidence="2 3">
    <name type="scientific">Ramlibacter pallidus</name>
    <dbReference type="NCBI Taxonomy" id="2780087"/>
    <lineage>
        <taxon>Bacteria</taxon>
        <taxon>Pseudomonadati</taxon>
        <taxon>Pseudomonadota</taxon>
        <taxon>Betaproteobacteria</taxon>
        <taxon>Burkholderiales</taxon>
        <taxon>Comamonadaceae</taxon>
        <taxon>Ramlibacter</taxon>
    </lineage>
</organism>
<proteinExistence type="predicted"/>
<feature type="region of interest" description="Disordered" evidence="1">
    <location>
        <begin position="385"/>
        <end position="454"/>
    </location>
</feature>
<feature type="compositionally biased region" description="Basic and acidic residues" evidence="1">
    <location>
        <begin position="411"/>
        <end position="423"/>
    </location>
</feature>
<gene>
    <name evidence="2" type="ORF">IM787_00315</name>
</gene>
<evidence type="ECO:0000313" key="2">
    <source>
        <dbReference type="EMBL" id="MBE7365996.1"/>
    </source>
</evidence>
<name>A0ABR9RXM5_9BURK</name>
<feature type="region of interest" description="Disordered" evidence="1">
    <location>
        <begin position="209"/>
        <end position="234"/>
    </location>
</feature>
<reference evidence="2 3" key="1">
    <citation type="submission" date="2020-10" db="EMBL/GenBank/DDBJ databases">
        <title>Ramlibacter sp. HM2 16S ribosomal RNA gene Genome sequencing and assembly.</title>
        <authorList>
            <person name="Kang M."/>
        </authorList>
    </citation>
    <scope>NUCLEOTIDE SEQUENCE [LARGE SCALE GENOMIC DNA]</scope>
    <source>
        <strain evidence="2 3">HM2</strain>
    </source>
</reference>
<sequence>MAINWRRGGVFAAGLGAGLIAALAIVGATRDRVGADDVAAANTSRGPSATATPVAVAAPRVDCGFVPIVAAANREDGLLPLDKDLQGRTASAVNTLILSGKEAAAAGKPRDAETAFLMACRSAQNVQGDPLPLADAHYQLGRHYAQVAASPEVPKRDAMLQRAQQLYASSLALYRTHKGPEHERTRFAQQGLDQLQQLAGGSLPALPAAPAAEASKAAEDTRVAGNAARPAAPAPATAVAPPAAAVTPPAAAPAPAAQVAAAPVAKLEPRPAPGPQPGPAAAAPERVAAVPPARSEPEPQPRREERRTSPSFDCSKARSTTEKLICADEDLARQDRELGRIHERAKRAAPDARAFQRDSDAEWQRREEACQDRECLQRWYAQRRAQLSAQAEEDRPVVRRAPATPRAAEAAPERERERERPAAREVAPPAPVAPAAPAAEIVIDGPATASGDIQ</sequence>
<dbReference type="EMBL" id="JADDIV010000001">
    <property type="protein sequence ID" value="MBE7365996.1"/>
    <property type="molecule type" value="Genomic_DNA"/>
</dbReference>
<feature type="region of interest" description="Disordered" evidence="1">
    <location>
        <begin position="267"/>
        <end position="321"/>
    </location>
</feature>
<feature type="compositionally biased region" description="Low complexity" evidence="1">
    <location>
        <begin position="279"/>
        <end position="293"/>
    </location>
</feature>
<evidence type="ECO:0000313" key="3">
    <source>
        <dbReference type="Proteomes" id="UP000806285"/>
    </source>
</evidence>
<keyword evidence="3" id="KW-1185">Reference proteome</keyword>
<feature type="compositionally biased region" description="Basic and acidic residues" evidence="1">
    <location>
        <begin position="295"/>
        <end position="308"/>
    </location>
</feature>
<comment type="caution">
    <text evidence="2">The sequence shown here is derived from an EMBL/GenBank/DDBJ whole genome shotgun (WGS) entry which is preliminary data.</text>
</comment>
<feature type="compositionally biased region" description="Low complexity" evidence="1">
    <location>
        <begin position="399"/>
        <end position="410"/>
    </location>
</feature>
<dbReference type="PANTHER" id="PTHR37549">
    <property type="entry name" value="LIPOPROTEIN LPRI"/>
    <property type="match status" value="1"/>
</dbReference>
<dbReference type="RefSeq" id="WP_193674643.1">
    <property type="nucleotide sequence ID" value="NZ_JADDIV010000001.1"/>
</dbReference>